<dbReference type="Gene3D" id="3.30.420.40">
    <property type="match status" value="2"/>
</dbReference>
<name>A0A2G5P6T6_9MYCO</name>
<dbReference type="InterPro" id="IPR019885">
    <property type="entry name" value="Tscrpt_reg_HTH_AsnC-type_CS"/>
</dbReference>
<dbReference type="Proteomes" id="UP000230551">
    <property type="component" value="Unassembled WGS sequence"/>
</dbReference>
<dbReference type="STRING" id="85968.GCA_900073015_03368"/>
<dbReference type="PANTHER" id="PTHR18964">
    <property type="entry name" value="ROK (REPRESSOR, ORF, KINASE) FAMILY"/>
    <property type="match status" value="1"/>
</dbReference>
<evidence type="ECO:0000256" key="1">
    <source>
        <dbReference type="ARBA" id="ARBA00006479"/>
    </source>
</evidence>
<dbReference type="RefSeq" id="WP_090592349.1">
    <property type="nucleotide sequence ID" value="NZ_CP104302.1"/>
</dbReference>
<dbReference type="PANTHER" id="PTHR18964:SF173">
    <property type="entry name" value="GLUCOKINASE"/>
    <property type="match status" value="1"/>
</dbReference>
<dbReference type="OrthoDB" id="3189808at2"/>
<protein>
    <submittedName>
        <fullName evidence="2">ROK family transcriptional regulator</fullName>
    </submittedName>
</protein>
<dbReference type="InterPro" id="IPR036390">
    <property type="entry name" value="WH_DNA-bd_sf"/>
</dbReference>
<dbReference type="InterPro" id="IPR036388">
    <property type="entry name" value="WH-like_DNA-bd_sf"/>
</dbReference>
<evidence type="ECO:0000313" key="3">
    <source>
        <dbReference type="Proteomes" id="UP000230551"/>
    </source>
</evidence>
<dbReference type="AlphaFoldDB" id="A0A2G5P6T6"/>
<keyword evidence="3" id="KW-1185">Reference proteome</keyword>
<dbReference type="EMBL" id="PDCN02000025">
    <property type="protein sequence ID" value="PIB73723.1"/>
    <property type="molecule type" value="Genomic_DNA"/>
</dbReference>
<dbReference type="PROSITE" id="PS00519">
    <property type="entry name" value="HTH_ASNC_1"/>
    <property type="match status" value="1"/>
</dbReference>
<evidence type="ECO:0000313" key="2">
    <source>
        <dbReference type="EMBL" id="PIB73723.1"/>
    </source>
</evidence>
<comment type="caution">
    <text evidence="2">The sequence shown here is derived from an EMBL/GenBank/DDBJ whole genome shotgun (WGS) entry which is preliminary data.</text>
</comment>
<accession>A0A2G5P6T6</accession>
<dbReference type="SUPFAM" id="SSF53067">
    <property type="entry name" value="Actin-like ATPase domain"/>
    <property type="match status" value="1"/>
</dbReference>
<organism evidence="2 3">
    <name type="scientific">Mycolicibacterium brumae</name>
    <dbReference type="NCBI Taxonomy" id="85968"/>
    <lineage>
        <taxon>Bacteria</taxon>
        <taxon>Bacillati</taxon>
        <taxon>Actinomycetota</taxon>
        <taxon>Actinomycetes</taxon>
        <taxon>Mycobacteriales</taxon>
        <taxon>Mycobacteriaceae</taxon>
        <taxon>Mycolicibacterium</taxon>
    </lineage>
</organism>
<dbReference type="Gene3D" id="1.10.10.10">
    <property type="entry name" value="Winged helix-like DNA-binding domain superfamily/Winged helix DNA-binding domain"/>
    <property type="match status" value="1"/>
</dbReference>
<gene>
    <name evidence="2" type="ORF">CQY22_015760</name>
</gene>
<dbReference type="InterPro" id="IPR000600">
    <property type="entry name" value="ROK"/>
</dbReference>
<sequence length="392" mass="39545">MTTPRNATPPTAGEVYALIRARGRLTRSEVGRLTGLSRTAVAARVSALIALGLVDESAPAPSTGGRPATYLSFAADAGVVLAAAVGRSRTQLAVYDLAGRTLAASTLDQEPGVGPDDLMPDVVKGLDALLAECGRADARIFGVGLSLPGTVDQGRGAVSDSPVMSGWDGVPLRPYFAELTDAPIILDNDVNVIAGAERAPGGSDLDDLLVLKASTGLGLGIIAGGVLQRGATAAAGEFGHNKVAAAAGIPCRCGDVGCVEAIAGGWAVVRDLRRAGRPVAHVRDVVELANAGDAEARRMIRDSGRHVGAALASAVNLLNPAALVISGDLAGAYDVYVAGLRETLYRDATALATRELQVVPGAFGDQAGLIGSAAVALDRVLSPAAIDAAALS</sequence>
<comment type="similarity">
    <text evidence="1">Belongs to the ROK (NagC/XylR) family.</text>
</comment>
<reference evidence="2 3" key="1">
    <citation type="journal article" date="2017" name="Infect. Genet. Evol.">
        <title>The new phylogeny of the genus Mycobacterium: The old and the news.</title>
        <authorList>
            <person name="Tortoli E."/>
            <person name="Fedrizzi T."/>
            <person name="Meehan C.J."/>
            <person name="Trovato A."/>
            <person name="Grottola A."/>
            <person name="Giacobazzi E."/>
            <person name="Serpini G.F."/>
            <person name="Tagliazucchi S."/>
            <person name="Fabio A."/>
            <person name="Bettua C."/>
            <person name="Bertorelli R."/>
            <person name="Frascaro F."/>
            <person name="De Sanctis V."/>
            <person name="Pecorari M."/>
            <person name="Jousson O."/>
            <person name="Segata N."/>
            <person name="Cirillo D.M."/>
        </authorList>
    </citation>
    <scope>NUCLEOTIDE SEQUENCE [LARGE SCALE GENOMIC DNA]</scope>
    <source>
        <strain evidence="2 3">CIP1034565</strain>
    </source>
</reference>
<dbReference type="Pfam" id="PF00480">
    <property type="entry name" value="ROK"/>
    <property type="match status" value="1"/>
</dbReference>
<dbReference type="Pfam" id="PF13412">
    <property type="entry name" value="HTH_24"/>
    <property type="match status" value="1"/>
</dbReference>
<dbReference type="InterPro" id="IPR043129">
    <property type="entry name" value="ATPase_NBD"/>
</dbReference>
<dbReference type="SUPFAM" id="SSF46785">
    <property type="entry name" value="Winged helix' DNA-binding domain"/>
    <property type="match status" value="1"/>
</dbReference>
<proteinExistence type="inferred from homology"/>